<gene>
    <name evidence="1" type="ORF">A3D56_00890</name>
</gene>
<dbReference type="Proteomes" id="UP000177943">
    <property type="component" value="Unassembled WGS sequence"/>
</dbReference>
<comment type="caution">
    <text evidence="1">The sequence shown here is derived from an EMBL/GenBank/DDBJ whole genome shotgun (WGS) entry which is preliminary data.</text>
</comment>
<dbReference type="Gene3D" id="1.10.1220.10">
    <property type="entry name" value="Met repressor-like"/>
    <property type="match status" value="1"/>
</dbReference>
<dbReference type="InterPro" id="IPR013321">
    <property type="entry name" value="Arc_rbn_hlx_hlx"/>
</dbReference>
<dbReference type="AlphaFoldDB" id="A0A1G2MPH4"/>
<sequence>MKTVLNVKVDKEVKQKAQKVAAELGLPLSIVVNANLQRFIEDRRIVFAVPRKMSKKLERRLGKIVADVEAGQNLSPAFVSMKEAIKYLHA</sequence>
<dbReference type="GO" id="GO:0006355">
    <property type="term" value="P:regulation of DNA-templated transcription"/>
    <property type="evidence" value="ECO:0007669"/>
    <property type="project" value="InterPro"/>
</dbReference>
<organism evidence="1 2">
    <name type="scientific">Candidatus Taylorbacteria bacterium RIFCSPHIGHO2_02_FULL_45_35</name>
    <dbReference type="NCBI Taxonomy" id="1802311"/>
    <lineage>
        <taxon>Bacteria</taxon>
        <taxon>Candidatus Tayloriibacteriota</taxon>
    </lineage>
</organism>
<evidence type="ECO:0000313" key="1">
    <source>
        <dbReference type="EMBL" id="OHA25797.1"/>
    </source>
</evidence>
<evidence type="ECO:0000313" key="2">
    <source>
        <dbReference type="Proteomes" id="UP000177943"/>
    </source>
</evidence>
<reference evidence="1 2" key="1">
    <citation type="journal article" date="2016" name="Nat. Commun.">
        <title>Thousands of microbial genomes shed light on interconnected biogeochemical processes in an aquifer system.</title>
        <authorList>
            <person name="Anantharaman K."/>
            <person name="Brown C.T."/>
            <person name="Hug L.A."/>
            <person name="Sharon I."/>
            <person name="Castelle C.J."/>
            <person name="Probst A.J."/>
            <person name="Thomas B.C."/>
            <person name="Singh A."/>
            <person name="Wilkins M.J."/>
            <person name="Karaoz U."/>
            <person name="Brodie E.L."/>
            <person name="Williams K.H."/>
            <person name="Hubbard S.S."/>
            <person name="Banfield J.F."/>
        </authorList>
    </citation>
    <scope>NUCLEOTIDE SEQUENCE [LARGE SCALE GENOMIC DNA]</scope>
</reference>
<protein>
    <submittedName>
        <fullName evidence="1">Uncharacterized protein</fullName>
    </submittedName>
</protein>
<accession>A0A1G2MPH4</accession>
<dbReference type="EMBL" id="MHRP01000043">
    <property type="protein sequence ID" value="OHA25797.1"/>
    <property type="molecule type" value="Genomic_DNA"/>
</dbReference>
<proteinExistence type="predicted"/>
<name>A0A1G2MPH4_9BACT</name>